<dbReference type="GO" id="GO:0031012">
    <property type="term" value="C:extracellular matrix"/>
    <property type="evidence" value="ECO:0007669"/>
    <property type="project" value="TreeGrafter"/>
</dbReference>
<dbReference type="Proteomes" id="UP000001307">
    <property type="component" value="Unassembled WGS sequence"/>
</dbReference>
<dbReference type="CDD" id="cd19941">
    <property type="entry name" value="TIL"/>
    <property type="match status" value="1"/>
</dbReference>
<evidence type="ECO:0000256" key="3">
    <source>
        <dbReference type="SAM" id="MobiDB-lite"/>
    </source>
</evidence>
<dbReference type="SMART" id="SM00216">
    <property type="entry name" value="VWD"/>
    <property type="match status" value="1"/>
</dbReference>
<keyword evidence="6" id="KW-1185">Reference proteome</keyword>
<keyword evidence="1" id="KW-1015">Disulfide bond</keyword>
<sequence>MLLQAVESSVRQFAADGLLFRERRSRPCCLKPYKLDTAGSRQDEDGVCSVFGDPHYRLETLNLFEIENVHLRIKFRTFDGNSYSFQGACRYILTTDCSPDAPSCEDGSFSVIVQNDARLSPYSWTQNVTFSLYNQITGFYSIKLLQGLRIEVNGLPLLLPYSGNGINIFEEKHKLRLTTRVGISILWDGRSMLEITAKPELKNSLFGLCGNFDGDARNDFNSSTGSVMLNADKFAQSWKIPGDGFCSIQSPSRRTIESCRQQPISIQFAAHNECQVFKSPSFQNCFPLVSPQFFHRSCLSDACARSCQDGSKCGCDAMRAYVSECAKKGMKIHWKEHQYCNIQCTSGKIYSECGTSKCRRCKTYWADRNGLKSCTARRCRPGCYCPEGKIEYKGACIKPKRCPSRYKFQGVIFFDGRPFYQLQSRKSKNSVFDLTRRKSSSRKKKKRKRKKPRKQKTTTRD</sequence>
<dbReference type="SMART" id="SM00832">
    <property type="entry name" value="C8"/>
    <property type="match status" value="1"/>
</dbReference>
<dbReference type="InterPro" id="IPR014853">
    <property type="entry name" value="VWF/SSPO/ZAN-like_Cys-rich_dom"/>
</dbReference>
<dbReference type="AlphaFoldDB" id="E4XII4"/>
<dbReference type="GO" id="GO:0005615">
    <property type="term" value="C:extracellular space"/>
    <property type="evidence" value="ECO:0007669"/>
    <property type="project" value="TreeGrafter"/>
</dbReference>
<feature type="compositionally biased region" description="Basic residues" evidence="3">
    <location>
        <begin position="437"/>
        <end position="461"/>
    </location>
</feature>
<gene>
    <name evidence="5" type="ORF">GSOID_T00012407001</name>
</gene>
<proteinExistence type="predicted"/>
<evidence type="ECO:0000256" key="2">
    <source>
        <dbReference type="ARBA" id="ARBA00023180"/>
    </source>
</evidence>
<dbReference type="InParanoid" id="E4XII4"/>
<accession>E4XII4</accession>
<evidence type="ECO:0000313" key="6">
    <source>
        <dbReference type="Proteomes" id="UP000001307"/>
    </source>
</evidence>
<dbReference type="Gene3D" id="2.10.25.10">
    <property type="entry name" value="Laminin"/>
    <property type="match status" value="1"/>
</dbReference>
<reference evidence="5 6" key="1">
    <citation type="journal article" date="2010" name="Science">
        <title>Plasticity of animal genome architecture unmasked by rapid evolution of a pelagic tunicate.</title>
        <authorList>
            <person name="Denoeud F."/>
            <person name="Henriet S."/>
            <person name="Mungpakdee S."/>
            <person name="Aury J.M."/>
            <person name="Da Silva C."/>
            <person name="Brinkmann H."/>
            <person name="Mikhaleva J."/>
            <person name="Olsen L.C."/>
            <person name="Jubin C."/>
            <person name="Canestro C."/>
            <person name="Bouquet J.M."/>
            <person name="Danks G."/>
            <person name="Poulain J."/>
            <person name="Campsteijn C."/>
            <person name="Adamski M."/>
            <person name="Cross I."/>
            <person name="Yadetie F."/>
            <person name="Muffato M."/>
            <person name="Louis A."/>
            <person name="Butcher S."/>
            <person name="Tsagkogeorga G."/>
            <person name="Konrad A."/>
            <person name="Singh S."/>
            <person name="Jensen M.F."/>
            <person name="Cong E.H."/>
            <person name="Eikeseth-Otteraa H."/>
            <person name="Noel B."/>
            <person name="Anthouard V."/>
            <person name="Porcel B.M."/>
            <person name="Kachouri-Lafond R."/>
            <person name="Nishino A."/>
            <person name="Ugolini M."/>
            <person name="Chourrout P."/>
            <person name="Nishida H."/>
            <person name="Aasland R."/>
            <person name="Huzurbazar S."/>
            <person name="Westhof E."/>
            <person name="Delsuc F."/>
            <person name="Lehrach H."/>
            <person name="Reinhardt R."/>
            <person name="Weissenbach J."/>
            <person name="Roy S.W."/>
            <person name="Artiguenave F."/>
            <person name="Postlethwait J.H."/>
            <person name="Manak J.R."/>
            <person name="Thompson E.M."/>
            <person name="Jaillon O."/>
            <person name="Du Pasquier L."/>
            <person name="Boudinot P."/>
            <person name="Liberles D.A."/>
            <person name="Volff J.N."/>
            <person name="Philippe H."/>
            <person name="Lenhard B."/>
            <person name="Roest Crollius H."/>
            <person name="Wincker P."/>
            <person name="Chourrout D."/>
        </authorList>
    </citation>
    <scope>NUCLEOTIDE SEQUENCE [LARGE SCALE GENOMIC DNA]</scope>
</reference>
<dbReference type="Pfam" id="PF00094">
    <property type="entry name" value="VWD"/>
    <property type="match status" value="1"/>
</dbReference>
<dbReference type="PANTHER" id="PTHR11339:SF272">
    <property type="entry name" value="BMP-BINDING ENDOTHELIAL REGULATOR PROTEIN"/>
    <property type="match status" value="1"/>
</dbReference>
<name>E4XII4_OIKDI</name>
<evidence type="ECO:0000259" key="4">
    <source>
        <dbReference type="PROSITE" id="PS51233"/>
    </source>
</evidence>
<dbReference type="EMBL" id="FN653055">
    <property type="protein sequence ID" value="CBY10385.1"/>
    <property type="molecule type" value="Genomic_DNA"/>
</dbReference>
<dbReference type="PANTHER" id="PTHR11339">
    <property type="entry name" value="EXTRACELLULAR MATRIX GLYCOPROTEIN RELATED"/>
    <property type="match status" value="1"/>
</dbReference>
<organism evidence="5 6">
    <name type="scientific">Oikopleura dioica</name>
    <name type="common">Tunicate</name>
    <dbReference type="NCBI Taxonomy" id="34765"/>
    <lineage>
        <taxon>Eukaryota</taxon>
        <taxon>Metazoa</taxon>
        <taxon>Chordata</taxon>
        <taxon>Tunicata</taxon>
        <taxon>Appendicularia</taxon>
        <taxon>Copelata</taxon>
        <taxon>Oikopleuridae</taxon>
        <taxon>Oikopleura</taxon>
    </lineage>
</organism>
<dbReference type="SUPFAM" id="SSF57567">
    <property type="entry name" value="Serine protease inhibitors"/>
    <property type="match status" value="1"/>
</dbReference>
<protein>
    <recommendedName>
        <fullName evidence="4">VWFD domain-containing protein</fullName>
    </recommendedName>
</protein>
<dbReference type="PROSITE" id="PS51233">
    <property type="entry name" value="VWFD"/>
    <property type="match status" value="1"/>
</dbReference>
<dbReference type="InterPro" id="IPR036084">
    <property type="entry name" value="Ser_inhib-like_sf"/>
</dbReference>
<keyword evidence="2" id="KW-0325">Glycoprotein</keyword>
<dbReference type="InterPro" id="IPR001846">
    <property type="entry name" value="VWF_type-D"/>
</dbReference>
<feature type="domain" description="VWFD" evidence="4">
    <location>
        <begin position="46"/>
        <end position="247"/>
    </location>
</feature>
<dbReference type="InterPro" id="IPR050780">
    <property type="entry name" value="Mucin_vWF_Thrombospondin_sf"/>
</dbReference>
<evidence type="ECO:0000313" key="5">
    <source>
        <dbReference type="EMBL" id="CBY10385.1"/>
    </source>
</evidence>
<feature type="region of interest" description="Disordered" evidence="3">
    <location>
        <begin position="428"/>
        <end position="461"/>
    </location>
</feature>
<evidence type="ECO:0000256" key="1">
    <source>
        <dbReference type="ARBA" id="ARBA00023157"/>
    </source>
</evidence>
<dbReference type="Pfam" id="PF08742">
    <property type="entry name" value="C8"/>
    <property type="match status" value="1"/>
</dbReference>
<dbReference type="OrthoDB" id="6019304at2759"/>